<proteinExistence type="predicted"/>
<dbReference type="AlphaFoldDB" id="A0AB33JYN0"/>
<evidence type="ECO:0000256" key="1">
    <source>
        <dbReference type="SAM" id="Coils"/>
    </source>
</evidence>
<keyword evidence="1" id="KW-0175">Coiled coil</keyword>
<feature type="coiled-coil region" evidence="1">
    <location>
        <begin position="5"/>
        <end position="46"/>
    </location>
</feature>
<dbReference type="EMBL" id="AP035881">
    <property type="protein sequence ID" value="BFP46389.1"/>
    <property type="molecule type" value="Genomic_DNA"/>
</dbReference>
<evidence type="ECO:0000313" key="3">
    <source>
        <dbReference type="EMBL" id="BFP46389.1"/>
    </source>
</evidence>
<name>A0AB33JYN0_9ACTN</name>
<accession>A0AB33JYN0</accession>
<protein>
    <submittedName>
        <fullName evidence="3">Uncharacterized protein</fullName>
    </submittedName>
</protein>
<dbReference type="RefSeq" id="WP_407988801.1">
    <property type="nucleotide sequence ID" value="NZ_AP035881.2"/>
</dbReference>
<organism evidence="3">
    <name type="scientific">Kitasatospora sp. CMC57</name>
    <dbReference type="NCBI Taxonomy" id="3231513"/>
    <lineage>
        <taxon>Bacteria</taxon>
        <taxon>Bacillati</taxon>
        <taxon>Actinomycetota</taxon>
        <taxon>Actinomycetes</taxon>
        <taxon>Kitasatosporales</taxon>
        <taxon>Streptomycetaceae</taxon>
        <taxon>Kitasatospora</taxon>
    </lineage>
</organism>
<reference evidence="3" key="1">
    <citation type="submission" date="2024-07" db="EMBL/GenBank/DDBJ databases">
        <title>Complete genome sequences of cellulolytic bacteria, Kitasatospora sp. CMC57 and Streptomyces sp. CMC78, isolated from Japanese agricultural soil.</title>
        <authorList>
            <person name="Hashimoto T."/>
            <person name="Ito M."/>
            <person name="Iwamoto M."/>
            <person name="Fukahori D."/>
            <person name="Shoda T."/>
            <person name="Sakoda M."/>
            <person name="Morohoshi T."/>
            <person name="Mitsuboshi M."/>
            <person name="Nishizawa T."/>
        </authorList>
    </citation>
    <scope>NUCLEOTIDE SEQUENCE</scope>
    <source>
        <strain evidence="3">CMC57</strain>
    </source>
</reference>
<sequence length="173" mass="18664">MATLFERLDEEEAVVRGELDALREKMAAAEERLARLTITRETARSLLTDVSADDETPPLPRQSASWQPPTAGPAPAQPRPPRAARVPSVGVGLDEAIEKILVLLTSAGREMKVRDIAVAIGEKASDRRIETTRSRLKSLAKQGLVTEGHPGWFRIAPTVGTTGHVNGEAAGMR</sequence>
<feature type="region of interest" description="Disordered" evidence="2">
    <location>
        <begin position="47"/>
        <end position="87"/>
    </location>
</feature>
<feature type="compositionally biased region" description="Pro residues" evidence="2">
    <location>
        <begin position="70"/>
        <end position="81"/>
    </location>
</feature>
<evidence type="ECO:0000256" key="2">
    <source>
        <dbReference type="SAM" id="MobiDB-lite"/>
    </source>
</evidence>
<gene>
    <name evidence="3" type="ORF">KCMC57_27570</name>
</gene>